<protein>
    <submittedName>
        <fullName evidence="2">EcsC family protein</fullName>
    </submittedName>
</protein>
<feature type="compositionally biased region" description="Basic and acidic residues" evidence="1">
    <location>
        <begin position="391"/>
        <end position="424"/>
    </location>
</feature>
<proteinExistence type="predicted"/>
<accession>A0A009I2F0</accession>
<dbReference type="AlphaFoldDB" id="A0A009I2F0"/>
<name>A0A009I2F0_ACIB9</name>
<evidence type="ECO:0000256" key="1">
    <source>
        <dbReference type="SAM" id="MobiDB-lite"/>
    </source>
</evidence>
<dbReference type="Pfam" id="PF12787">
    <property type="entry name" value="EcsC"/>
    <property type="match status" value="1"/>
</dbReference>
<dbReference type="InterPro" id="IPR024787">
    <property type="entry name" value="EcsC"/>
</dbReference>
<evidence type="ECO:0000313" key="3">
    <source>
        <dbReference type="Proteomes" id="UP000020595"/>
    </source>
</evidence>
<sequence length="441" mass="49169">MTKFNNNQSDNLFSQVFGVAKKLSSTGLNILQQSQIGEVSKLVEPLSNGKTVEGSARNKSPFEVEQYESPQQMLREHLPKVTRQVFGRHFRKVNGIATFISPDWNEKISSYLFDWLNDFSSKSTLTEKILEEAGAKDLFELTKDTSRSQRLSQALIEQNKLIASIQGAITGVSGMVGAAVDIPVSLVLVLRTIYQTGRSHGFDLTEATDQDVVEFIFKEVDISLIAEKQTLLLALKALRNMLETQDIQQFQQVLGSSNDIETLKSWLVDGNGEFKWNWLNKVPQLAVVGKFTPVAGAVLSAVYSWKLQEDVGHKAQAIFGAARHYLNEHPNEHLSPLQAYYAAVTLIQKASPRLLNVGENGSVHAAQHHKIENHDVISKVSVVVKSNISEKSEEKVQENVHQGIEHLAEKHVVEHEHSEQKPALEPESEENDGVIEGQKYS</sequence>
<evidence type="ECO:0000313" key="2">
    <source>
        <dbReference type="EMBL" id="EXB04711.1"/>
    </source>
</evidence>
<dbReference type="EMBL" id="JEWH01000042">
    <property type="protein sequence ID" value="EXB04711.1"/>
    <property type="molecule type" value="Genomic_DNA"/>
</dbReference>
<dbReference type="PANTHER" id="PTHR41260">
    <property type="entry name" value="PROTEIN ECSC"/>
    <property type="match status" value="1"/>
</dbReference>
<organism evidence="2 3">
    <name type="scientific">Acinetobacter baumannii (strain 1295743)</name>
    <dbReference type="NCBI Taxonomy" id="1310613"/>
    <lineage>
        <taxon>Bacteria</taxon>
        <taxon>Pseudomonadati</taxon>
        <taxon>Pseudomonadota</taxon>
        <taxon>Gammaproteobacteria</taxon>
        <taxon>Moraxellales</taxon>
        <taxon>Moraxellaceae</taxon>
        <taxon>Acinetobacter</taxon>
        <taxon>Acinetobacter calcoaceticus/baumannii complex</taxon>
    </lineage>
</organism>
<comment type="caution">
    <text evidence="2">The sequence shown here is derived from an EMBL/GenBank/DDBJ whole genome shotgun (WGS) entry which is preliminary data.</text>
</comment>
<dbReference type="RefSeq" id="WP_032051476.1">
    <property type="nucleotide sequence ID" value="NZ_JEWH01000042.1"/>
</dbReference>
<feature type="region of interest" description="Disordered" evidence="1">
    <location>
        <begin position="391"/>
        <end position="441"/>
    </location>
</feature>
<dbReference type="PANTHER" id="PTHR41260:SF1">
    <property type="entry name" value="PROTEIN ECSC"/>
    <property type="match status" value="1"/>
</dbReference>
<dbReference type="Proteomes" id="UP000020595">
    <property type="component" value="Unassembled WGS sequence"/>
</dbReference>
<gene>
    <name evidence="2" type="ORF">J512_2916</name>
</gene>
<reference evidence="2 3" key="1">
    <citation type="submission" date="2014-02" db="EMBL/GenBank/DDBJ databases">
        <title>Comparative genomics and transcriptomics to identify genetic mechanisms underlying the emergence of carbapenem resistant Acinetobacter baumannii (CRAb).</title>
        <authorList>
            <person name="Harris A.D."/>
            <person name="Johnson K.J."/>
            <person name="George J."/>
            <person name="Shefchek K."/>
            <person name="Daugherty S.C."/>
            <person name="Parankush S."/>
            <person name="Sadzewicz L."/>
            <person name="Tallon L."/>
            <person name="Sengamalay N."/>
            <person name="Hazen T.H."/>
            <person name="Rasko D.A."/>
        </authorList>
    </citation>
    <scope>NUCLEOTIDE SEQUENCE [LARGE SCALE GENOMIC DNA]</scope>
    <source>
        <strain evidence="2 3">1295743</strain>
    </source>
</reference>
<dbReference type="PATRIC" id="fig|1310613.3.peg.2808"/>